<evidence type="ECO:0000313" key="4">
    <source>
        <dbReference type="EMBL" id="UEL46653.1"/>
    </source>
</evidence>
<dbReference type="Gene3D" id="3.90.640.20">
    <property type="entry name" value="Heat-shock cognate protein, ATPase"/>
    <property type="match status" value="1"/>
</dbReference>
<proteinExistence type="predicted"/>
<dbReference type="RefSeq" id="WP_074914982.1">
    <property type="nucleotide sequence ID" value="NZ_CP081135.1"/>
</dbReference>
<dbReference type="InterPro" id="IPR037126">
    <property type="entry name" value="PdaC/RsiV-like_sf"/>
</dbReference>
<feature type="domain" description="Deacetylase PdaC" evidence="3">
    <location>
        <begin position="50"/>
        <end position="159"/>
    </location>
</feature>
<dbReference type="Proteomes" id="UP001198983">
    <property type="component" value="Chromosome"/>
</dbReference>
<keyword evidence="5" id="KW-1185">Reference proteome</keyword>
<evidence type="ECO:0000256" key="1">
    <source>
        <dbReference type="SAM" id="SignalP"/>
    </source>
</evidence>
<evidence type="ECO:0000259" key="2">
    <source>
        <dbReference type="Pfam" id="PF11738"/>
    </source>
</evidence>
<evidence type="ECO:0000313" key="5">
    <source>
        <dbReference type="Proteomes" id="UP001198983"/>
    </source>
</evidence>
<dbReference type="Gene3D" id="3.30.565.40">
    <property type="entry name" value="Fervidobacterium nodosum Rt17-B1 like"/>
    <property type="match status" value="1"/>
</dbReference>
<dbReference type="InterPro" id="IPR025303">
    <property type="entry name" value="PdaC"/>
</dbReference>
<accession>A0AAX2ZBM1</accession>
<reference evidence="4 5" key="1">
    <citation type="journal article" date="2023" name="Int. J. Syst. Evol. Microbiol.">
        <title>Terrisporobacter hibernicus sp. nov., isolated from bovine faeces in Northern Ireland.</title>
        <authorList>
            <person name="Mitchell M."/>
            <person name="Nguyen S.V."/>
            <person name="Connor M."/>
            <person name="Fairley D.J."/>
            <person name="Donoghue O."/>
            <person name="Marshall H."/>
            <person name="Koolman L."/>
            <person name="McMullan G."/>
            <person name="Schaffer K.E."/>
            <person name="McGrath J.W."/>
            <person name="Fanning S."/>
        </authorList>
    </citation>
    <scope>NUCLEOTIDE SEQUENCE [LARGE SCALE GENOMIC DNA]</scope>
    <source>
        <strain evidence="4 5">MCA3</strain>
    </source>
</reference>
<sequence>MTNLKRISFLVLIIMFFSTSISAGQESFPLIFRKDRDEINYLYNIQLKKIEEESEFFETHLDYPYFQIKEKYEDKEKESIKSIYKINNDIYNYIVGFKDNIKKQSEEYKKEYEISNKESSLPKFIYEAYSQYDVTYNENNLVSIPILTYEFTGGAHGMSVLKSFNYNLKSGEELKLKNIFKDNVNYKSIINTYIKKEIKKNNDLYFTGKEGFKGIDDDQGFYLENDKLVIYFQLYEIAPYYVGIPKFKIPLNEIEGKLNPLYF</sequence>
<keyword evidence="1" id="KW-0732">Signal</keyword>
<protein>
    <submittedName>
        <fullName evidence="4">DUF3298 and DUF4163 domain-containing protein</fullName>
    </submittedName>
</protein>
<dbReference type="KEGG" id="tem:JW646_13520"/>
<dbReference type="Pfam" id="PF11738">
    <property type="entry name" value="DUF3298"/>
    <property type="match status" value="1"/>
</dbReference>
<feature type="domain" description="DUF3298" evidence="2">
    <location>
        <begin position="177"/>
        <end position="251"/>
    </location>
</feature>
<feature type="chain" id="PRO_5043645975" evidence="1">
    <location>
        <begin position="24"/>
        <end position="263"/>
    </location>
</feature>
<feature type="signal peptide" evidence="1">
    <location>
        <begin position="1"/>
        <end position="23"/>
    </location>
</feature>
<organism evidence="4 5">
    <name type="scientific">Terrisporobacter hibernicus</name>
    <dbReference type="NCBI Taxonomy" id="2813371"/>
    <lineage>
        <taxon>Bacteria</taxon>
        <taxon>Bacillati</taxon>
        <taxon>Bacillota</taxon>
        <taxon>Clostridia</taxon>
        <taxon>Peptostreptococcales</taxon>
        <taxon>Peptostreptococcaceae</taxon>
        <taxon>Terrisporobacter</taxon>
    </lineage>
</organism>
<dbReference type="EMBL" id="CP081135">
    <property type="protein sequence ID" value="UEL46653.1"/>
    <property type="molecule type" value="Genomic_DNA"/>
</dbReference>
<dbReference type="InterPro" id="IPR021729">
    <property type="entry name" value="DUF3298"/>
</dbReference>
<name>A0AAX2ZBM1_9FIRM</name>
<gene>
    <name evidence="4" type="ORF">JW646_13520</name>
</gene>
<dbReference type="AlphaFoldDB" id="A0AAX2ZBM1"/>
<evidence type="ECO:0000259" key="3">
    <source>
        <dbReference type="Pfam" id="PF13739"/>
    </source>
</evidence>
<dbReference type="Pfam" id="PF13739">
    <property type="entry name" value="PdaC"/>
    <property type="match status" value="1"/>
</dbReference>